<dbReference type="RefSeq" id="WP_012227041.1">
    <property type="nucleotide sequence ID" value="NZ_HG422565.1"/>
</dbReference>
<sequence length="51" mass="5268">MRADDLREPASENDPADEGGDAPCWAHLFAGEDPIDEDVIVGDDDPSAGGG</sequence>
<accession>R4Z5K8</accession>
<proteinExistence type="predicted"/>
<gene>
    <name evidence="2" type="ORF">BN381_30028</name>
</gene>
<feature type="region of interest" description="Disordered" evidence="1">
    <location>
        <begin position="1"/>
        <end position="26"/>
    </location>
</feature>
<keyword evidence="3" id="KW-1185">Reference proteome</keyword>
<dbReference type="Proteomes" id="UP000018291">
    <property type="component" value="Unassembled WGS sequence"/>
</dbReference>
<evidence type="ECO:0000313" key="3">
    <source>
        <dbReference type="Proteomes" id="UP000018291"/>
    </source>
</evidence>
<feature type="compositionally biased region" description="Basic and acidic residues" evidence="1">
    <location>
        <begin position="1"/>
        <end position="10"/>
    </location>
</feature>
<protein>
    <submittedName>
        <fullName evidence="2">Uncharacterized protein</fullName>
    </submittedName>
</protein>
<dbReference type="EMBL" id="CANL01000023">
    <property type="protein sequence ID" value="CCM63832.1"/>
    <property type="molecule type" value="Genomic_DNA"/>
</dbReference>
<dbReference type="HOGENOM" id="CLU_3096865_0_0_11"/>
<evidence type="ECO:0000256" key="1">
    <source>
        <dbReference type="SAM" id="MobiDB-lite"/>
    </source>
</evidence>
<reference evidence="2 3" key="1">
    <citation type="journal article" date="2013" name="ISME J.">
        <title>Metabolic model for the filamentous 'Candidatus Microthrix parvicella' based on genomic and metagenomic analyses.</title>
        <authorList>
            <person name="Jon McIlroy S."/>
            <person name="Kristiansen R."/>
            <person name="Albertsen M."/>
            <person name="Michael Karst S."/>
            <person name="Rossetti S."/>
            <person name="Lund Nielsen J."/>
            <person name="Tandoi V."/>
            <person name="James Seviour R."/>
            <person name="Nielsen P.H."/>
        </authorList>
    </citation>
    <scope>NUCLEOTIDE SEQUENCE [LARGE SCALE GENOMIC DNA]</scope>
    <source>
        <strain evidence="2 3">RN1</strain>
    </source>
</reference>
<evidence type="ECO:0000313" key="2">
    <source>
        <dbReference type="EMBL" id="CCM63832.1"/>
    </source>
</evidence>
<comment type="caution">
    <text evidence="2">The sequence shown here is derived from an EMBL/GenBank/DDBJ whole genome shotgun (WGS) entry which is preliminary data.</text>
</comment>
<organism evidence="2 3">
    <name type="scientific">Candidatus Neomicrothrix parvicella RN1</name>
    <dbReference type="NCBI Taxonomy" id="1229780"/>
    <lineage>
        <taxon>Bacteria</taxon>
        <taxon>Bacillati</taxon>
        <taxon>Actinomycetota</taxon>
        <taxon>Acidimicrobiia</taxon>
        <taxon>Acidimicrobiales</taxon>
        <taxon>Microthrixaceae</taxon>
        <taxon>Candidatus Neomicrothrix</taxon>
    </lineage>
</organism>
<dbReference type="AlphaFoldDB" id="R4Z5K8"/>
<dbReference type="STRING" id="1229780.BN381_30028"/>
<name>R4Z5K8_9ACTN</name>